<feature type="coiled-coil region" evidence="7">
    <location>
        <begin position="383"/>
        <end position="442"/>
    </location>
</feature>
<dbReference type="InterPro" id="IPR016032">
    <property type="entry name" value="Sig_transdc_resp-reg_C-effctor"/>
</dbReference>
<protein>
    <submittedName>
        <fullName evidence="11">Tetratricopeptide repeat protein</fullName>
    </submittedName>
</protein>
<evidence type="ECO:0000256" key="9">
    <source>
        <dbReference type="SAM" id="SignalP"/>
    </source>
</evidence>
<evidence type="ECO:0000313" key="12">
    <source>
        <dbReference type="Proteomes" id="UP000679220"/>
    </source>
</evidence>
<organism evidence="11 12">
    <name type="scientific">Carboxylicivirga sediminis</name>
    <dbReference type="NCBI Taxonomy" id="2006564"/>
    <lineage>
        <taxon>Bacteria</taxon>
        <taxon>Pseudomonadati</taxon>
        <taxon>Bacteroidota</taxon>
        <taxon>Bacteroidia</taxon>
        <taxon>Marinilabiliales</taxon>
        <taxon>Marinilabiliaceae</taxon>
        <taxon>Carboxylicivirga</taxon>
    </lineage>
</organism>
<dbReference type="InterPro" id="IPR051476">
    <property type="entry name" value="Bac_ResReg_Asp_Phosphatase"/>
</dbReference>
<feature type="repeat" description="TPR" evidence="6">
    <location>
        <begin position="177"/>
        <end position="210"/>
    </location>
</feature>
<keyword evidence="8" id="KW-0812">Transmembrane</keyword>
<evidence type="ECO:0000256" key="1">
    <source>
        <dbReference type="ARBA" id="ARBA00004496"/>
    </source>
</evidence>
<keyword evidence="8" id="KW-0472">Membrane</keyword>
<dbReference type="GO" id="GO:0005737">
    <property type="term" value="C:cytoplasm"/>
    <property type="evidence" value="ECO:0007669"/>
    <property type="project" value="UniProtKB-SubCell"/>
</dbReference>
<evidence type="ECO:0000256" key="4">
    <source>
        <dbReference type="ARBA" id="ARBA00022803"/>
    </source>
</evidence>
<feature type="chain" id="PRO_5037911130" evidence="9">
    <location>
        <begin position="28"/>
        <end position="546"/>
    </location>
</feature>
<keyword evidence="9" id="KW-0732">Signal</keyword>
<gene>
    <name evidence="11" type="ORF">KDU71_06600</name>
</gene>
<dbReference type="InterPro" id="IPR011990">
    <property type="entry name" value="TPR-like_helical_dom_sf"/>
</dbReference>
<reference evidence="11" key="2">
    <citation type="submission" date="2021-04" db="EMBL/GenBank/DDBJ databases">
        <authorList>
            <person name="Zhang T."/>
            <person name="Zhang Y."/>
            <person name="Lu D."/>
            <person name="Zuo D."/>
            <person name="Du Z."/>
        </authorList>
    </citation>
    <scope>NUCLEOTIDE SEQUENCE</scope>
    <source>
        <strain evidence="11">JR1</strain>
    </source>
</reference>
<keyword evidence="7" id="KW-0175">Coiled coil</keyword>
<dbReference type="PROSITE" id="PS50005">
    <property type="entry name" value="TPR"/>
    <property type="match status" value="3"/>
</dbReference>
<evidence type="ECO:0000256" key="6">
    <source>
        <dbReference type="PROSITE-ProRule" id="PRU00339"/>
    </source>
</evidence>
<dbReference type="Proteomes" id="UP000679220">
    <property type="component" value="Unassembled WGS sequence"/>
</dbReference>
<evidence type="ECO:0000256" key="7">
    <source>
        <dbReference type="SAM" id="Coils"/>
    </source>
</evidence>
<dbReference type="SMART" id="SM00421">
    <property type="entry name" value="HTH_LUXR"/>
    <property type="match status" value="1"/>
</dbReference>
<dbReference type="InterPro" id="IPR019734">
    <property type="entry name" value="TPR_rpt"/>
</dbReference>
<dbReference type="InterPro" id="IPR000792">
    <property type="entry name" value="Tscrpt_reg_LuxR_C"/>
</dbReference>
<feature type="transmembrane region" description="Helical" evidence="8">
    <location>
        <begin position="367"/>
        <end position="387"/>
    </location>
</feature>
<feature type="domain" description="HTH luxR-type" evidence="10">
    <location>
        <begin position="485"/>
        <end position="543"/>
    </location>
</feature>
<comment type="caution">
    <text evidence="11">The sequence shown here is derived from an EMBL/GenBank/DDBJ whole genome shotgun (WGS) entry which is preliminary data.</text>
</comment>
<comment type="similarity">
    <text evidence="5">Belongs to the Rap family.</text>
</comment>
<evidence type="ECO:0000313" key="11">
    <source>
        <dbReference type="EMBL" id="MBR8535222.1"/>
    </source>
</evidence>
<evidence type="ECO:0000256" key="2">
    <source>
        <dbReference type="ARBA" id="ARBA00022490"/>
    </source>
</evidence>
<keyword evidence="4 6" id="KW-0802">TPR repeat</keyword>
<dbReference type="GO" id="GO:0006355">
    <property type="term" value="P:regulation of DNA-templated transcription"/>
    <property type="evidence" value="ECO:0007669"/>
    <property type="project" value="InterPro"/>
</dbReference>
<proteinExistence type="inferred from homology"/>
<dbReference type="Pfam" id="PF13181">
    <property type="entry name" value="TPR_8"/>
    <property type="match status" value="1"/>
</dbReference>
<keyword evidence="8" id="KW-1133">Transmembrane helix</keyword>
<feature type="signal peptide" evidence="9">
    <location>
        <begin position="1"/>
        <end position="27"/>
    </location>
</feature>
<keyword evidence="3" id="KW-0677">Repeat</keyword>
<dbReference type="SUPFAM" id="SSF46894">
    <property type="entry name" value="C-terminal effector domain of the bipartite response regulators"/>
    <property type="match status" value="1"/>
</dbReference>
<evidence type="ECO:0000256" key="3">
    <source>
        <dbReference type="ARBA" id="ARBA00022737"/>
    </source>
</evidence>
<dbReference type="GO" id="GO:0003677">
    <property type="term" value="F:DNA binding"/>
    <property type="evidence" value="ECO:0007669"/>
    <property type="project" value="InterPro"/>
</dbReference>
<dbReference type="Pfam" id="PF13424">
    <property type="entry name" value="TPR_12"/>
    <property type="match status" value="2"/>
</dbReference>
<feature type="repeat" description="TPR" evidence="6">
    <location>
        <begin position="89"/>
        <end position="122"/>
    </location>
</feature>
<dbReference type="PANTHER" id="PTHR46630:SF1">
    <property type="entry name" value="TETRATRICOPEPTIDE REPEAT PROTEIN 29"/>
    <property type="match status" value="1"/>
</dbReference>
<reference evidence="11" key="1">
    <citation type="journal article" date="2018" name="Int. J. Syst. Evol. Microbiol.">
        <title>Carboxylicivirga sediminis sp. nov., isolated from coastal sediment.</title>
        <authorList>
            <person name="Wang F.Q."/>
            <person name="Ren L.H."/>
            <person name="Zou R.J."/>
            <person name="Sun Y.Z."/>
            <person name="Liu X.J."/>
            <person name="Jiang F."/>
            <person name="Liu L.J."/>
        </authorList>
    </citation>
    <scope>NUCLEOTIDE SEQUENCE</scope>
    <source>
        <strain evidence="11">JR1</strain>
    </source>
</reference>
<dbReference type="Gene3D" id="1.25.40.10">
    <property type="entry name" value="Tetratricopeptide repeat domain"/>
    <property type="match status" value="2"/>
</dbReference>
<evidence type="ECO:0000256" key="5">
    <source>
        <dbReference type="ARBA" id="ARBA00038253"/>
    </source>
</evidence>
<comment type="subcellular location">
    <subcellularLocation>
        <location evidence="1">Cytoplasm</location>
    </subcellularLocation>
</comment>
<dbReference type="PANTHER" id="PTHR46630">
    <property type="entry name" value="TETRATRICOPEPTIDE REPEAT PROTEIN 29"/>
    <property type="match status" value="1"/>
</dbReference>
<dbReference type="SMART" id="SM00028">
    <property type="entry name" value="TPR"/>
    <property type="match status" value="5"/>
</dbReference>
<evidence type="ECO:0000256" key="8">
    <source>
        <dbReference type="SAM" id="Phobius"/>
    </source>
</evidence>
<accession>A0A941F2K6</accession>
<keyword evidence="12" id="KW-1185">Reference proteome</keyword>
<keyword evidence="2" id="KW-0963">Cytoplasm</keyword>
<dbReference type="EMBL" id="JAGTAR010000007">
    <property type="protein sequence ID" value="MBR8535222.1"/>
    <property type="molecule type" value="Genomic_DNA"/>
</dbReference>
<feature type="repeat" description="TPR" evidence="6">
    <location>
        <begin position="216"/>
        <end position="249"/>
    </location>
</feature>
<name>A0A941F2K6_9BACT</name>
<sequence length="546" mass="63973">MITRILNYAYRLKLILLLLACTPLLNSQNQVLVDSLKLVIDHGGDEKAIFSAYRDICDHYMQYDFVKGLEYARKGYEYARKKQHQERQALFTQRIGNSYLFMGNYQRAIQNYYDGLKLLEEKPDYYMQFALYNNIGVCYDRLHQYDMALEYQFKALEIFNSYHQSFDKTVNKANLQTQIYNNIGNNYEVTNDNDKAIQYYTKALNVKGPVEQRSLAQVHNNIGKLYSKTGNFAQAKYHLNKGLELRQAINDQIEMIKSYVNISNLYREQGETDSALITLNRAEPLVKTSHSRELHAMFNYAMFSNYASQGHFQTALDYHLKYQENKDSLMNQQSLKEISNMVAQQKVDEIEGAYKLQLQKDKFQLRMLIYGLLAIAIVSALIIILFNNQRKRIQLQKENLEKDLEYRNKEMATNVMYMVRKNELINNVAKRLLSLKENLKDENKGPVSSIIYELQTEVDKEVWTEFEMRFQQVHSNFYDNLRDSHPDLTPSEERLCAFLRLNMSSKEIAAITHQNSKSIEVARARLRKKLNLTGTDTNLISYLADF</sequence>
<evidence type="ECO:0000259" key="10">
    <source>
        <dbReference type="SMART" id="SM00421"/>
    </source>
</evidence>
<dbReference type="RefSeq" id="WP_212189126.1">
    <property type="nucleotide sequence ID" value="NZ_JAGTAR010000007.1"/>
</dbReference>
<dbReference type="AlphaFoldDB" id="A0A941F2K6"/>
<dbReference type="SUPFAM" id="SSF48452">
    <property type="entry name" value="TPR-like"/>
    <property type="match status" value="1"/>
</dbReference>